<dbReference type="EMBL" id="MU006239">
    <property type="protein sequence ID" value="KAF2820775.1"/>
    <property type="molecule type" value="Genomic_DNA"/>
</dbReference>
<keyword evidence="1" id="KW-0175">Coiled coil</keyword>
<dbReference type="AlphaFoldDB" id="A0A6A6ZKJ0"/>
<protein>
    <submittedName>
        <fullName evidence="2">Uncharacterized protein</fullName>
    </submittedName>
</protein>
<accession>A0A6A6ZKJ0</accession>
<evidence type="ECO:0000256" key="1">
    <source>
        <dbReference type="SAM" id="Coils"/>
    </source>
</evidence>
<keyword evidence="3" id="KW-1185">Reference proteome</keyword>
<reference evidence="2" key="1">
    <citation type="journal article" date="2020" name="Stud. Mycol.">
        <title>101 Dothideomycetes genomes: a test case for predicting lifestyles and emergence of pathogens.</title>
        <authorList>
            <person name="Haridas S."/>
            <person name="Albert R."/>
            <person name="Binder M."/>
            <person name="Bloem J."/>
            <person name="Labutti K."/>
            <person name="Salamov A."/>
            <person name="Andreopoulos B."/>
            <person name="Baker S."/>
            <person name="Barry K."/>
            <person name="Bills G."/>
            <person name="Bluhm B."/>
            <person name="Cannon C."/>
            <person name="Castanera R."/>
            <person name="Culley D."/>
            <person name="Daum C."/>
            <person name="Ezra D."/>
            <person name="Gonzalez J."/>
            <person name="Henrissat B."/>
            <person name="Kuo A."/>
            <person name="Liang C."/>
            <person name="Lipzen A."/>
            <person name="Lutzoni F."/>
            <person name="Magnuson J."/>
            <person name="Mondo S."/>
            <person name="Nolan M."/>
            <person name="Ohm R."/>
            <person name="Pangilinan J."/>
            <person name="Park H.-J."/>
            <person name="Ramirez L."/>
            <person name="Alfaro M."/>
            <person name="Sun H."/>
            <person name="Tritt A."/>
            <person name="Yoshinaga Y."/>
            <person name="Zwiers L.-H."/>
            <person name="Turgeon B."/>
            <person name="Goodwin S."/>
            <person name="Spatafora J."/>
            <person name="Crous P."/>
            <person name="Grigoriev I."/>
        </authorList>
    </citation>
    <scope>NUCLEOTIDE SEQUENCE</scope>
    <source>
        <strain evidence="2">CBS 113818</strain>
    </source>
</reference>
<evidence type="ECO:0000313" key="2">
    <source>
        <dbReference type="EMBL" id="KAF2820775.1"/>
    </source>
</evidence>
<proteinExistence type="predicted"/>
<dbReference type="Proteomes" id="UP000799424">
    <property type="component" value="Unassembled WGS sequence"/>
</dbReference>
<evidence type="ECO:0000313" key="3">
    <source>
        <dbReference type="Proteomes" id="UP000799424"/>
    </source>
</evidence>
<organism evidence="2 3">
    <name type="scientific">Ophiobolus disseminans</name>
    <dbReference type="NCBI Taxonomy" id="1469910"/>
    <lineage>
        <taxon>Eukaryota</taxon>
        <taxon>Fungi</taxon>
        <taxon>Dikarya</taxon>
        <taxon>Ascomycota</taxon>
        <taxon>Pezizomycotina</taxon>
        <taxon>Dothideomycetes</taxon>
        <taxon>Pleosporomycetidae</taxon>
        <taxon>Pleosporales</taxon>
        <taxon>Pleosporineae</taxon>
        <taxon>Phaeosphaeriaceae</taxon>
        <taxon>Ophiobolus</taxon>
    </lineage>
</organism>
<gene>
    <name evidence="2" type="ORF">CC86DRAFT_411596</name>
</gene>
<name>A0A6A6ZKJ0_9PLEO</name>
<feature type="coiled-coil region" evidence="1">
    <location>
        <begin position="135"/>
        <end position="169"/>
    </location>
</feature>
<sequence length="178" mass="19802">MSNADMCPITAGDVEAHNRRASEIVDKLKSLNGQLEDNVQKSLDAQVKLFKVLGLESAAGPTFGSAIKTISAKVSQYEASEKLLGELLRLHVRVESNSLTADKVTINVPALNSLLDEGAELVYNYEQALRYKADYNRLVRDNYDLQAQREDLQNEAKRLNSNAEECQNIAKQLVKVEH</sequence>